<dbReference type="OMA" id="YLLYMEL"/>
<reference evidence="3 4" key="1">
    <citation type="submission" date="2017-07" db="EMBL/GenBank/DDBJ databases">
        <title>An improved, manually edited Actinidia chinensis var. chinensis (kiwifruit) genome highlights the challenges associated with draft genomes and gene prediction in plants.</title>
        <authorList>
            <person name="Pilkington S."/>
            <person name="Crowhurst R."/>
            <person name="Hilario E."/>
            <person name="Nardozza S."/>
            <person name="Fraser L."/>
            <person name="Peng Y."/>
            <person name="Gunaseelan K."/>
            <person name="Simpson R."/>
            <person name="Tahir J."/>
            <person name="Deroles S."/>
            <person name="Templeton K."/>
            <person name="Luo Z."/>
            <person name="Davy M."/>
            <person name="Cheng C."/>
            <person name="Mcneilage M."/>
            <person name="Scaglione D."/>
            <person name="Liu Y."/>
            <person name="Zhang Q."/>
            <person name="Datson P."/>
            <person name="De Silva N."/>
            <person name="Gardiner S."/>
            <person name="Bassett H."/>
            <person name="Chagne D."/>
            <person name="Mccallum J."/>
            <person name="Dzierzon H."/>
            <person name="Deng C."/>
            <person name="Wang Y.-Y."/>
            <person name="Barron N."/>
            <person name="Manako K."/>
            <person name="Bowen J."/>
            <person name="Foster T."/>
            <person name="Erridge Z."/>
            <person name="Tiffin H."/>
            <person name="Waite C."/>
            <person name="Davies K."/>
            <person name="Grierson E."/>
            <person name="Laing W."/>
            <person name="Kirk R."/>
            <person name="Chen X."/>
            <person name="Wood M."/>
            <person name="Montefiori M."/>
            <person name="Brummell D."/>
            <person name="Schwinn K."/>
            <person name="Catanach A."/>
            <person name="Fullerton C."/>
            <person name="Li D."/>
            <person name="Meiyalaghan S."/>
            <person name="Nieuwenhuizen N."/>
            <person name="Read N."/>
            <person name="Prakash R."/>
            <person name="Hunter D."/>
            <person name="Zhang H."/>
            <person name="Mckenzie M."/>
            <person name="Knabel M."/>
            <person name="Harris A."/>
            <person name="Allan A."/>
            <person name="Chen A."/>
            <person name="Janssen B."/>
            <person name="Plunkett B."/>
            <person name="Dwamena C."/>
            <person name="Voogd C."/>
            <person name="Leif D."/>
            <person name="Lafferty D."/>
            <person name="Souleyre E."/>
            <person name="Varkonyi-Gasic E."/>
            <person name="Gambi F."/>
            <person name="Hanley J."/>
            <person name="Yao J.-L."/>
            <person name="Cheung J."/>
            <person name="David K."/>
            <person name="Warren B."/>
            <person name="Marsh K."/>
            <person name="Snowden K."/>
            <person name="Lin-Wang K."/>
            <person name="Brian L."/>
            <person name="Martinez-Sanchez M."/>
            <person name="Wang M."/>
            <person name="Ileperuma N."/>
            <person name="Macnee N."/>
            <person name="Campin R."/>
            <person name="Mcatee P."/>
            <person name="Drummond R."/>
            <person name="Espley R."/>
            <person name="Ireland H."/>
            <person name="Wu R."/>
            <person name="Atkinson R."/>
            <person name="Karunairetnam S."/>
            <person name="Bulley S."/>
            <person name="Chunkath S."/>
            <person name="Hanley Z."/>
            <person name="Storey R."/>
            <person name="Thrimawithana A."/>
            <person name="Thomson S."/>
            <person name="David C."/>
            <person name="Testolin R."/>
        </authorList>
    </citation>
    <scope>NUCLEOTIDE SEQUENCE [LARGE SCALE GENOMIC DNA]</scope>
    <source>
        <strain evidence="4">cv. Red5</strain>
        <tissue evidence="3">Young leaf</tissue>
    </source>
</reference>
<dbReference type="OrthoDB" id="625764at2759"/>
<dbReference type="EMBL" id="NKQK01000028">
    <property type="protein sequence ID" value="PSR86016.1"/>
    <property type="molecule type" value="Genomic_DNA"/>
</dbReference>
<evidence type="ECO:0000313" key="4">
    <source>
        <dbReference type="Proteomes" id="UP000241394"/>
    </source>
</evidence>
<sequence>MAVASQRSVWDSVIEMTKSAQERGGDPVMWAIQLSSALKTAGVPLPSTELADLLVFHICWSNNVPIAWKFLEKALMMNIVPPMHVLALLSVSVIPSRRFHPAAYRLYMELLKRHAFSFTSQTNCPNYKRTMKSIYEVLHLSQIFSIPTSEPGQVIVGFVFSIVWRLLDASLDDEGLLELTPEKKSRWLTGTQDMEIHSHDSFNEKRTGRHEGMCKINTVMAVEIIGDFFKHKVTSRILYLARRNMRSHWLCFIQHLRLLTEQSSALRSSKDITPEALLQLTSDTREVLSRKCKTSSQKQFHAVMASGSLASSASQCHGTSRSALWLPFDLFLEDAMDGSKVTAMSAVEVLMGLAKALQAVNQTTWQDTFLGLWIAALRLVQRERDPSEGQGPVPRLDTCLCMLLSVTTLAIFEIIEEEAAQNNEAECTTNCQRKEKHVSGKRCRDLIASLQQLGDFEDLLAPPVPVISVANQAAAKAMVFLSGLTVGSGSYLDGMSLNDMPVNCSGNMRHLIVEACIARNILDTSAYLWPGYVKGPSNQIPRSTSGQMPGWSSLMKGSPLTPPMVNALVSTPASSLAEIEKIYQIAVNGSGDEKISAAKILCGASLMRGWNIQEHTVLLITKLLSPPVPADYSGSESHLIRYAPFLNVLLVGISSIDCIQILSLHGVVPALAGALMPICEVFGSMVPWTLPTGEEISAHAVFSNAFTLLLKLWRFDRPPLEHVMGDVAPVGSQLTPEYLLLVPALAGALMPICEVFGSMVPWTLPTGEEISAHAVFSNAFTLLLKLWRFDRPPLEHVMGDVAPVGSQLTPEYLLLVRNSQFASYANTPRDQHKSKKVSKYSSPSSTEPIFMDTFPKLKGWYRQHQECIAAILSGLKHGSPVHQIVDGLLNMMFRKVNGGSQSLTPTTSGSSNSSGPLTEDVSLQLKLPAWDILEAVPFVLDAALTAYAHGRLSPRELVTGLKDLADFLPASMATIVSYFSAEVTRGIWKPAFMNGTDWPSPAANLAIVEQQIKKILAGTGVDVPSLAAGGSVPATLPFPLAVLVSLTITYKLDRTAECLLFLIGPALISLAAGCPWPCFPIIASLWAQKVKRWSDFLIFSASRTVFHHNSDVVHQLLRSCFTSTLGLNSSPISSNGGVGALLGHGFGSHFSGGISPVAPGILYLRVHRSVRNVMFMTEEIVVLLMCSVKEIVSCGLPTEKMDKLKTTKYGMRYGQVSLAAAMLHVKTAATLGASLVWISGGLSLVQSLIRETLPSWFISDHKSELDGGDSCGMVPMLRGYALAYFAVLSGTFAWGVDSSSPASMRRKKVIGTHLDFLASALDGKILLGSDRATWRAYVSGVVSLMVGCTPMWLREVDVDVVKRVGKGLVKWNEEELALALLGVSGMGAMGAAAELIIEGEF</sequence>
<name>A0A2R6P5V3_ACTCC</name>
<evidence type="ECO:0000256" key="1">
    <source>
        <dbReference type="SAM" id="MobiDB-lite"/>
    </source>
</evidence>
<keyword evidence="2" id="KW-0472">Membrane</keyword>
<reference evidence="4" key="2">
    <citation type="journal article" date="2018" name="BMC Genomics">
        <title>A manually annotated Actinidia chinensis var. chinensis (kiwifruit) genome highlights the challenges associated with draft genomes and gene prediction in plants.</title>
        <authorList>
            <person name="Pilkington S.M."/>
            <person name="Crowhurst R."/>
            <person name="Hilario E."/>
            <person name="Nardozza S."/>
            <person name="Fraser L."/>
            <person name="Peng Y."/>
            <person name="Gunaseelan K."/>
            <person name="Simpson R."/>
            <person name="Tahir J."/>
            <person name="Deroles S.C."/>
            <person name="Templeton K."/>
            <person name="Luo Z."/>
            <person name="Davy M."/>
            <person name="Cheng C."/>
            <person name="McNeilage M."/>
            <person name="Scaglione D."/>
            <person name="Liu Y."/>
            <person name="Zhang Q."/>
            <person name="Datson P."/>
            <person name="De Silva N."/>
            <person name="Gardiner S.E."/>
            <person name="Bassett H."/>
            <person name="Chagne D."/>
            <person name="McCallum J."/>
            <person name="Dzierzon H."/>
            <person name="Deng C."/>
            <person name="Wang Y.Y."/>
            <person name="Barron L."/>
            <person name="Manako K."/>
            <person name="Bowen J."/>
            <person name="Foster T.M."/>
            <person name="Erridge Z.A."/>
            <person name="Tiffin H."/>
            <person name="Waite C.N."/>
            <person name="Davies K.M."/>
            <person name="Grierson E.P."/>
            <person name="Laing W.A."/>
            <person name="Kirk R."/>
            <person name="Chen X."/>
            <person name="Wood M."/>
            <person name="Montefiori M."/>
            <person name="Brummell D.A."/>
            <person name="Schwinn K.E."/>
            <person name="Catanach A."/>
            <person name="Fullerton C."/>
            <person name="Li D."/>
            <person name="Meiyalaghan S."/>
            <person name="Nieuwenhuizen N."/>
            <person name="Read N."/>
            <person name="Prakash R."/>
            <person name="Hunter D."/>
            <person name="Zhang H."/>
            <person name="McKenzie M."/>
            <person name="Knabel M."/>
            <person name="Harris A."/>
            <person name="Allan A.C."/>
            <person name="Gleave A."/>
            <person name="Chen A."/>
            <person name="Janssen B.J."/>
            <person name="Plunkett B."/>
            <person name="Ampomah-Dwamena C."/>
            <person name="Voogd C."/>
            <person name="Leif D."/>
            <person name="Lafferty D."/>
            <person name="Souleyre E.J.F."/>
            <person name="Varkonyi-Gasic E."/>
            <person name="Gambi F."/>
            <person name="Hanley J."/>
            <person name="Yao J.L."/>
            <person name="Cheung J."/>
            <person name="David K.M."/>
            <person name="Warren B."/>
            <person name="Marsh K."/>
            <person name="Snowden K.C."/>
            <person name="Lin-Wang K."/>
            <person name="Brian L."/>
            <person name="Martinez-Sanchez M."/>
            <person name="Wang M."/>
            <person name="Ileperuma N."/>
            <person name="Macnee N."/>
            <person name="Campin R."/>
            <person name="McAtee P."/>
            <person name="Drummond R.S.M."/>
            <person name="Espley R.V."/>
            <person name="Ireland H.S."/>
            <person name="Wu R."/>
            <person name="Atkinson R.G."/>
            <person name="Karunairetnam S."/>
            <person name="Bulley S."/>
            <person name="Chunkath S."/>
            <person name="Hanley Z."/>
            <person name="Storey R."/>
            <person name="Thrimawithana A.H."/>
            <person name="Thomson S."/>
            <person name="David C."/>
            <person name="Testolin R."/>
            <person name="Huang H."/>
            <person name="Hellens R.P."/>
            <person name="Schaffer R.J."/>
        </authorList>
    </citation>
    <scope>NUCLEOTIDE SEQUENCE [LARGE SCALE GENOMIC DNA]</scope>
    <source>
        <strain evidence="4">cv. Red5</strain>
    </source>
</reference>
<dbReference type="InterPro" id="IPR039638">
    <property type="entry name" value="MED33A/B"/>
</dbReference>
<accession>A0A2R6P5V3</accession>
<feature type="transmembrane region" description="Helical" evidence="2">
    <location>
        <begin position="1059"/>
        <end position="1087"/>
    </location>
</feature>
<keyword evidence="4" id="KW-1185">Reference proteome</keyword>
<feature type="transmembrane region" description="Helical" evidence="2">
    <location>
        <begin position="1277"/>
        <end position="1296"/>
    </location>
</feature>
<comment type="caution">
    <text evidence="3">The sequence shown here is derived from an EMBL/GenBank/DDBJ whole genome shotgun (WGS) entry which is preliminary data.</text>
</comment>
<dbReference type="STRING" id="1590841.A0A2R6P5V3"/>
<dbReference type="PANTHER" id="PTHR33739:SF7">
    <property type="entry name" value="MEDIATOR OF RNA POLYMERASE II TRANSCRIPTION SUBUNIT 33B"/>
    <property type="match status" value="1"/>
</dbReference>
<protein>
    <submittedName>
        <fullName evidence="3">Mediator of RNA polymerase II transcription subunit 33A like</fullName>
    </submittedName>
</protein>
<keyword evidence="2" id="KW-0812">Transmembrane</keyword>
<evidence type="ECO:0000313" key="3">
    <source>
        <dbReference type="EMBL" id="PSR86016.1"/>
    </source>
</evidence>
<keyword evidence="2" id="KW-1133">Transmembrane helix</keyword>
<feature type="region of interest" description="Disordered" evidence="1">
    <location>
        <begin position="825"/>
        <end position="846"/>
    </location>
</feature>
<gene>
    <name evidence="3" type="ORF">CEY00_Acc31626</name>
</gene>
<dbReference type="GO" id="GO:2000762">
    <property type="term" value="P:regulation of phenylpropanoid metabolic process"/>
    <property type="evidence" value="ECO:0007669"/>
    <property type="project" value="InterPro"/>
</dbReference>
<dbReference type="Proteomes" id="UP000241394">
    <property type="component" value="Chromosome LG28"/>
</dbReference>
<proteinExistence type="predicted"/>
<feature type="transmembrane region" description="Helical" evidence="2">
    <location>
        <begin position="1218"/>
        <end position="1238"/>
    </location>
</feature>
<dbReference type="PANTHER" id="PTHR33739">
    <property type="entry name" value="OS07G0681500 PROTEIN"/>
    <property type="match status" value="1"/>
</dbReference>
<dbReference type="GO" id="GO:0016592">
    <property type="term" value="C:mediator complex"/>
    <property type="evidence" value="ECO:0007669"/>
    <property type="project" value="InterPro"/>
</dbReference>
<dbReference type="Gramene" id="PSR86016">
    <property type="protein sequence ID" value="PSR86016"/>
    <property type="gene ID" value="CEY00_Acc31626"/>
</dbReference>
<dbReference type="InParanoid" id="A0A2R6P5V3"/>
<organism evidence="3 4">
    <name type="scientific">Actinidia chinensis var. chinensis</name>
    <name type="common">Chinese soft-hair kiwi</name>
    <dbReference type="NCBI Taxonomy" id="1590841"/>
    <lineage>
        <taxon>Eukaryota</taxon>
        <taxon>Viridiplantae</taxon>
        <taxon>Streptophyta</taxon>
        <taxon>Embryophyta</taxon>
        <taxon>Tracheophyta</taxon>
        <taxon>Spermatophyta</taxon>
        <taxon>Magnoliopsida</taxon>
        <taxon>eudicotyledons</taxon>
        <taxon>Gunneridae</taxon>
        <taxon>Pentapetalae</taxon>
        <taxon>asterids</taxon>
        <taxon>Ericales</taxon>
        <taxon>Actinidiaceae</taxon>
        <taxon>Actinidia</taxon>
    </lineage>
</organism>
<evidence type="ECO:0000256" key="2">
    <source>
        <dbReference type="SAM" id="Phobius"/>
    </source>
</evidence>